<keyword evidence="6 9" id="KW-0418">Kinase</keyword>
<protein>
    <recommendedName>
        <fullName evidence="3">S-methyl-5-thioribose kinase</fullName>
        <ecNumber evidence="3">2.7.1.100</ecNumber>
    </recommendedName>
</protein>
<keyword evidence="4 9" id="KW-0808">Transferase</keyword>
<comment type="similarity">
    <text evidence="1">Belongs to the methylthioribose kinase family.</text>
</comment>
<comment type="subunit">
    <text evidence="2">Homodimer.</text>
</comment>
<dbReference type="InterPro" id="IPR011009">
    <property type="entry name" value="Kinase-like_dom_sf"/>
</dbReference>
<reference evidence="9 10" key="1">
    <citation type="submission" date="2019-01" db="EMBL/GenBank/DDBJ databases">
        <title>Draft genome sequences of the type strains of six Macrococcus species.</title>
        <authorList>
            <person name="Mazhar S."/>
            <person name="Altermann E."/>
            <person name="Hill C."/>
            <person name="Mcauliffe O."/>
        </authorList>
    </citation>
    <scope>NUCLEOTIDE SEQUENCE [LARGE SCALE GENOMIC DNA]</scope>
    <source>
        <strain evidence="9 10">CCM4811</strain>
    </source>
</reference>
<dbReference type="SUPFAM" id="SSF56112">
    <property type="entry name" value="Protein kinase-like (PK-like)"/>
    <property type="match status" value="1"/>
</dbReference>
<evidence type="ECO:0000259" key="8">
    <source>
        <dbReference type="Pfam" id="PF01636"/>
    </source>
</evidence>
<evidence type="ECO:0000256" key="2">
    <source>
        <dbReference type="ARBA" id="ARBA00011738"/>
    </source>
</evidence>
<dbReference type="GO" id="GO:0046522">
    <property type="term" value="F:S-methyl-5-thioribose kinase activity"/>
    <property type="evidence" value="ECO:0007669"/>
    <property type="project" value="UniProtKB-EC"/>
</dbReference>
<dbReference type="PANTHER" id="PTHR34273:SF2">
    <property type="entry name" value="METHYLTHIORIBOSE KINASE"/>
    <property type="match status" value="1"/>
</dbReference>
<dbReference type="NCBIfam" id="TIGR01767">
    <property type="entry name" value="MTRK"/>
    <property type="match status" value="1"/>
</dbReference>
<dbReference type="EC" id="2.7.1.100" evidence="3"/>
<evidence type="ECO:0000256" key="3">
    <source>
        <dbReference type="ARBA" id="ARBA00012128"/>
    </source>
</evidence>
<evidence type="ECO:0000256" key="4">
    <source>
        <dbReference type="ARBA" id="ARBA00022679"/>
    </source>
</evidence>
<dbReference type="PIRSF" id="PIRSF031134">
    <property type="entry name" value="MTRK"/>
    <property type="match status" value="1"/>
</dbReference>
<dbReference type="AlphaFoldDB" id="A0A4R6BDS6"/>
<dbReference type="Proteomes" id="UP000295310">
    <property type="component" value="Unassembled WGS sequence"/>
</dbReference>
<evidence type="ECO:0000256" key="5">
    <source>
        <dbReference type="ARBA" id="ARBA00022741"/>
    </source>
</evidence>
<name>A0A4R6BDS6_9STAP</name>
<proteinExistence type="inferred from homology"/>
<dbReference type="PANTHER" id="PTHR34273">
    <property type="entry name" value="METHYLTHIORIBOSE KINASE"/>
    <property type="match status" value="1"/>
</dbReference>
<dbReference type="InterPro" id="IPR009212">
    <property type="entry name" value="Methylthioribose_kinase"/>
</dbReference>
<keyword evidence="5" id="KW-0547">Nucleotide-binding</keyword>
<dbReference type="Gene3D" id="3.30.200.20">
    <property type="entry name" value="Phosphorylase Kinase, domain 1"/>
    <property type="match status" value="1"/>
</dbReference>
<dbReference type="GO" id="GO:0009086">
    <property type="term" value="P:methionine biosynthetic process"/>
    <property type="evidence" value="ECO:0007669"/>
    <property type="project" value="InterPro"/>
</dbReference>
<keyword evidence="10" id="KW-1185">Reference proteome</keyword>
<comment type="caution">
    <text evidence="9">The sequence shown here is derived from an EMBL/GenBank/DDBJ whole genome shotgun (WGS) entry which is preliminary data.</text>
</comment>
<accession>A0A4R6BDS6</accession>
<gene>
    <name evidence="9" type="primary">mtnK</name>
    <name evidence="9" type="ORF">ERX27_05610</name>
</gene>
<dbReference type="InterPro" id="IPR002575">
    <property type="entry name" value="Aminoglycoside_PTrfase"/>
</dbReference>
<sequence>MMNKGEIMNFDEYFLMDEQAVSDYIKYKTTLFETDELFVTEIGDGNLNYVFRVSDGDRSVIVKHSGHTARISDEFVLSTDRTIREGHLIQAHSHYVPDLVPQIILIDPIMKCVIMEDLKDYTILRTALQDGQTFPFLGQELGRYLAETLIRTSDFVMPAKEKKALQKEMINPELCEITEDLVYTEPFYNNFNRNELSEDLARVVDRIVYQDPALKSAVAQAKLKFLNKAESLIHGDLHSGSIFINSSGLKVIDPEFGFFGPAGYDLGNIIAHLFFAHTYASSSGRVDQALWIEQTLEEVLQTFRSQALTILQQETIDVALRDSSIFAGFINEIEKDAYIVAGLEIIRRIVGIAKVTDITSLQDDRITAETQLLLFATFLIKHPEQVRAFSSLFTLFDSSKESVA</sequence>
<dbReference type="Gene3D" id="3.90.1200.10">
    <property type="match status" value="1"/>
</dbReference>
<dbReference type="Pfam" id="PF01636">
    <property type="entry name" value="APH"/>
    <property type="match status" value="1"/>
</dbReference>
<evidence type="ECO:0000313" key="9">
    <source>
        <dbReference type="EMBL" id="TDL97937.1"/>
    </source>
</evidence>
<evidence type="ECO:0000313" key="10">
    <source>
        <dbReference type="Proteomes" id="UP000295310"/>
    </source>
</evidence>
<evidence type="ECO:0000256" key="6">
    <source>
        <dbReference type="ARBA" id="ARBA00022777"/>
    </source>
</evidence>
<evidence type="ECO:0000256" key="1">
    <source>
        <dbReference type="ARBA" id="ARBA00010165"/>
    </source>
</evidence>
<organism evidence="9 10">
    <name type="scientific">Macrococcus brunensis</name>
    <dbReference type="NCBI Taxonomy" id="198483"/>
    <lineage>
        <taxon>Bacteria</taxon>
        <taxon>Bacillati</taxon>
        <taxon>Bacillota</taxon>
        <taxon>Bacilli</taxon>
        <taxon>Bacillales</taxon>
        <taxon>Staphylococcaceae</taxon>
        <taxon>Macrococcus</taxon>
    </lineage>
</organism>
<keyword evidence="7" id="KW-0067">ATP-binding</keyword>
<feature type="domain" description="Aminoglycoside phosphotransferase" evidence="8">
    <location>
        <begin position="39"/>
        <end position="274"/>
    </location>
</feature>
<dbReference type="GO" id="GO:0005524">
    <property type="term" value="F:ATP binding"/>
    <property type="evidence" value="ECO:0007669"/>
    <property type="project" value="UniProtKB-KW"/>
</dbReference>
<evidence type="ECO:0000256" key="7">
    <source>
        <dbReference type="ARBA" id="ARBA00022840"/>
    </source>
</evidence>
<dbReference type="EMBL" id="SCWA01000008">
    <property type="protein sequence ID" value="TDL97937.1"/>
    <property type="molecule type" value="Genomic_DNA"/>
</dbReference>